<evidence type="ECO:0000256" key="2">
    <source>
        <dbReference type="ARBA" id="ARBA00008872"/>
    </source>
</evidence>
<gene>
    <name evidence="6" type="ORF">IFM89_001906</name>
</gene>
<dbReference type="Pfam" id="PF02784">
    <property type="entry name" value="Orn_Arg_deC_N"/>
    <property type="match status" value="1"/>
</dbReference>
<dbReference type="GO" id="GO:0004586">
    <property type="term" value="F:ornithine decarboxylase activity"/>
    <property type="evidence" value="ECO:0007669"/>
    <property type="project" value="TreeGrafter"/>
</dbReference>
<dbReference type="GO" id="GO:0005737">
    <property type="term" value="C:cytoplasm"/>
    <property type="evidence" value="ECO:0007669"/>
    <property type="project" value="TreeGrafter"/>
</dbReference>
<dbReference type="SUPFAM" id="SSF51419">
    <property type="entry name" value="PLP-binding barrel"/>
    <property type="match status" value="1"/>
</dbReference>
<sequence length="121" mass="13239">MKGRTSRLSTWSFTDRIVYANPAKVEAHIGYAASVGVNLTTFDSREEVEKIMKVAPQMFPPNSLKARMMMVVQDALLVLARGIARRGYSTSSSSSCRTPGGIRVFFHVGGGATHSRFTVVQ</sequence>
<dbReference type="EMBL" id="JADFTS010000002">
    <property type="protein sequence ID" value="KAF9618505.1"/>
    <property type="molecule type" value="Genomic_DNA"/>
</dbReference>
<dbReference type="AlphaFoldDB" id="A0A835M471"/>
<evidence type="ECO:0000259" key="5">
    <source>
        <dbReference type="Pfam" id="PF02784"/>
    </source>
</evidence>
<accession>A0A835M471</accession>
<dbReference type="PANTHER" id="PTHR11482">
    <property type="entry name" value="ARGININE/DIAMINOPIMELATE/ORNITHINE DECARBOXYLASE"/>
    <property type="match status" value="1"/>
</dbReference>
<comment type="similarity">
    <text evidence="2">Belongs to the Orn/Lys/Arg decarboxylase class-II family.</text>
</comment>
<keyword evidence="3" id="KW-0663">Pyridoxal phosphate</keyword>
<name>A0A835M471_9MAGN</name>
<keyword evidence="4" id="KW-0456">Lyase</keyword>
<evidence type="ECO:0000256" key="4">
    <source>
        <dbReference type="ARBA" id="ARBA00023239"/>
    </source>
</evidence>
<feature type="domain" description="Orn/DAP/Arg decarboxylase 2 N-terminal" evidence="5">
    <location>
        <begin position="14"/>
        <end position="62"/>
    </location>
</feature>
<dbReference type="PANTHER" id="PTHR11482:SF6">
    <property type="entry name" value="ORNITHINE DECARBOXYLASE 1-RELATED"/>
    <property type="match status" value="1"/>
</dbReference>
<evidence type="ECO:0000313" key="7">
    <source>
        <dbReference type="Proteomes" id="UP000631114"/>
    </source>
</evidence>
<reference evidence="6 7" key="1">
    <citation type="submission" date="2020-10" db="EMBL/GenBank/DDBJ databases">
        <title>The Coptis chinensis genome and diversification of protoberbering-type alkaloids.</title>
        <authorList>
            <person name="Wang B."/>
            <person name="Shu S."/>
            <person name="Song C."/>
            <person name="Liu Y."/>
        </authorList>
    </citation>
    <scope>NUCLEOTIDE SEQUENCE [LARGE SCALE GENOMIC DNA]</scope>
    <source>
        <strain evidence="6">HL-2020</strain>
        <tissue evidence="6">Leaf</tissue>
    </source>
</reference>
<comment type="caution">
    <text evidence="6">The sequence shown here is derived from an EMBL/GenBank/DDBJ whole genome shotgun (WGS) entry which is preliminary data.</text>
</comment>
<proteinExistence type="inferred from homology"/>
<keyword evidence="7" id="KW-1185">Reference proteome</keyword>
<dbReference type="InterPro" id="IPR022644">
    <property type="entry name" value="De-COase2_N"/>
</dbReference>
<dbReference type="InterPro" id="IPR002433">
    <property type="entry name" value="Orn_de-COase"/>
</dbReference>
<dbReference type="OrthoDB" id="5034579at2759"/>
<dbReference type="Proteomes" id="UP000631114">
    <property type="component" value="Unassembled WGS sequence"/>
</dbReference>
<dbReference type="GO" id="GO:0033387">
    <property type="term" value="P:putrescine biosynthetic process from arginine, via ornithine"/>
    <property type="evidence" value="ECO:0007669"/>
    <property type="project" value="TreeGrafter"/>
</dbReference>
<evidence type="ECO:0000256" key="1">
    <source>
        <dbReference type="ARBA" id="ARBA00001933"/>
    </source>
</evidence>
<dbReference type="Gene3D" id="3.20.20.10">
    <property type="entry name" value="Alanine racemase"/>
    <property type="match status" value="1"/>
</dbReference>
<evidence type="ECO:0000256" key="3">
    <source>
        <dbReference type="ARBA" id="ARBA00022898"/>
    </source>
</evidence>
<comment type="cofactor">
    <cofactor evidence="1">
        <name>pyridoxal 5'-phosphate</name>
        <dbReference type="ChEBI" id="CHEBI:597326"/>
    </cofactor>
</comment>
<protein>
    <recommendedName>
        <fullName evidence="5">Orn/DAP/Arg decarboxylase 2 N-terminal domain-containing protein</fullName>
    </recommendedName>
</protein>
<organism evidence="6 7">
    <name type="scientific">Coptis chinensis</name>
    <dbReference type="NCBI Taxonomy" id="261450"/>
    <lineage>
        <taxon>Eukaryota</taxon>
        <taxon>Viridiplantae</taxon>
        <taxon>Streptophyta</taxon>
        <taxon>Embryophyta</taxon>
        <taxon>Tracheophyta</taxon>
        <taxon>Spermatophyta</taxon>
        <taxon>Magnoliopsida</taxon>
        <taxon>Ranunculales</taxon>
        <taxon>Ranunculaceae</taxon>
        <taxon>Coptidoideae</taxon>
        <taxon>Coptis</taxon>
    </lineage>
</organism>
<evidence type="ECO:0000313" key="6">
    <source>
        <dbReference type="EMBL" id="KAF9618505.1"/>
    </source>
</evidence>
<dbReference type="InterPro" id="IPR029066">
    <property type="entry name" value="PLP-binding_barrel"/>
</dbReference>